<name>A0A938Y6N6_9BACL</name>
<dbReference type="AlphaFoldDB" id="A0A938Y6N6"/>
<keyword evidence="2" id="KW-1185">Reference proteome</keyword>
<dbReference type="EMBL" id="JAFBEB010000022">
    <property type="protein sequence ID" value="MBM7592240.1"/>
    <property type="molecule type" value="Genomic_DNA"/>
</dbReference>
<dbReference type="RefSeq" id="WP_204520035.1">
    <property type="nucleotide sequence ID" value="NZ_JAFBEB010000022.1"/>
</dbReference>
<evidence type="ECO:0000313" key="2">
    <source>
        <dbReference type="Proteomes" id="UP000717624"/>
    </source>
</evidence>
<reference evidence="1" key="1">
    <citation type="submission" date="2021-01" db="EMBL/GenBank/DDBJ databases">
        <title>Genomic Encyclopedia of Type Strains, Phase IV (KMG-IV): sequencing the most valuable type-strain genomes for metagenomic binning, comparative biology and taxonomic classification.</title>
        <authorList>
            <person name="Goeker M."/>
        </authorList>
    </citation>
    <scope>NUCLEOTIDE SEQUENCE</scope>
    <source>
        <strain evidence="1">DSM 25523</strain>
    </source>
</reference>
<dbReference type="InterPro" id="IPR047907">
    <property type="entry name" value="CD1375-like"/>
</dbReference>
<dbReference type="NCBIfam" id="NF040910">
    <property type="entry name" value="CD1375_fam"/>
    <property type="match status" value="1"/>
</dbReference>
<proteinExistence type="predicted"/>
<dbReference type="Proteomes" id="UP000717624">
    <property type="component" value="Unassembled WGS sequence"/>
</dbReference>
<evidence type="ECO:0000313" key="1">
    <source>
        <dbReference type="EMBL" id="MBM7592240.1"/>
    </source>
</evidence>
<accession>A0A938Y6N6</accession>
<protein>
    <submittedName>
        <fullName evidence="1">Uncharacterized protein</fullName>
    </submittedName>
</protein>
<gene>
    <name evidence="1" type="ORF">JOD01_003902</name>
</gene>
<organism evidence="1 2">
    <name type="scientific">Brevibacillus fulvus</name>
    <dbReference type="NCBI Taxonomy" id="1125967"/>
    <lineage>
        <taxon>Bacteria</taxon>
        <taxon>Bacillati</taxon>
        <taxon>Bacillota</taxon>
        <taxon>Bacilli</taxon>
        <taxon>Bacillales</taxon>
        <taxon>Paenibacillaceae</taxon>
        <taxon>Brevibacillus</taxon>
    </lineage>
</organism>
<sequence>MVKPYMIPAYAVLVKSGGWALEPTGAEGEKVVPESYRVPVAEYLAAQETAA</sequence>
<comment type="caution">
    <text evidence="1">The sequence shown here is derived from an EMBL/GenBank/DDBJ whole genome shotgun (WGS) entry which is preliminary data.</text>
</comment>